<dbReference type="InterPro" id="IPR007867">
    <property type="entry name" value="GMC_OxRtase_C"/>
</dbReference>
<keyword evidence="4" id="KW-0274">FAD</keyword>
<comment type="similarity">
    <text evidence="2">Belongs to the GMC oxidoreductase family.</text>
</comment>
<dbReference type="AlphaFoldDB" id="A0A9P8QPW4"/>
<evidence type="ECO:0000256" key="4">
    <source>
        <dbReference type="ARBA" id="ARBA00022827"/>
    </source>
</evidence>
<dbReference type="PANTHER" id="PTHR42784">
    <property type="entry name" value="PYRANOSE 2-OXIDASE"/>
    <property type="match status" value="1"/>
</dbReference>
<evidence type="ECO:0000313" key="7">
    <source>
        <dbReference type="EMBL" id="KAH6609091.1"/>
    </source>
</evidence>
<evidence type="ECO:0000256" key="5">
    <source>
        <dbReference type="ARBA" id="ARBA00023002"/>
    </source>
</evidence>
<accession>A0A9P8QPW4</accession>
<evidence type="ECO:0000259" key="6">
    <source>
        <dbReference type="Pfam" id="PF05199"/>
    </source>
</evidence>
<evidence type="ECO:0000256" key="1">
    <source>
        <dbReference type="ARBA" id="ARBA00001974"/>
    </source>
</evidence>
<feature type="domain" description="Glucose-methanol-choline oxidoreductase C-terminal" evidence="6">
    <location>
        <begin position="359"/>
        <end position="480"/>
    </location>
</feature>
<protein>
    <submittedName>
        <fullName evidence="7">Pyranose 2-oxidase</fullName>
    </submittedName>
</protein>
<organism evidence="7 8">
    <name type="scientific">Trichoderma cornu-damae</name>
    <dbReference type="NCBI Taxonomy" id="654480"/>
    <lineage>
        <taxon>Eukaryota</taxon>
        <taxon>Fungi</taxon>
        <taxon>Dikarya</taxon>
        <taxon>Ascomycota</taxon>
        <taxon>Pezizomycotina</taxon>
        <taxon>Sordariomycetes</taxon>
        <taxon>Hypocreomycetidae</taxon>
        <taxon>Hypocreales</taxon>
        <taxon>Hypocreaceae</taxon>
        <taxon>Trichoderma</taxon>
    </lineage>
</organism>
<evidence type="ECO:0000256" key="3">
    <source>
        <dbReference type="ARBA" id="ARBA00022630"/>
    </source>
</evidence>
<keyword evidence="3" id="KW-0285">Flavoprotein</keyword>
<keyword evidence="8" id="KW-1185">Reference proteome</keyword>
<gene>
    <name evidence="7" type="ORF">Trco_002437</name>
</gene>
<sequence length="491" mass="55396">MIMMPLSATRRVGDHKKNSAVVQKDISRFTKEICISCLFQWIKWPQILSLLHSSVQHGQNPAQDYATNLPAAAVSREVGGMGAHWTCCTPRQHEDERSELFTDEEWDKLYGEAEKIFRTNSTTFDNSIRQQLIHHELNRLYPSRGFKSMPLACKRLGSETYVDWTSPASILGELADPTLSAEDKKYFEIRPSTQLVKFERSEKDGKITKALLINLKDEKTFTVTARKYIVCAGAVLTPGILFNSNFLPKDLPALGHYLTEQPMAFCQVVLKKSLVEKVKEHHLRHPHWKELADKHKEKFPADPVPIPFNDPDPQLYFPYTPDSPWHGQVHRDAFGYGEVPPTVDQRLVVDFRWFTYVKPQKTNCVTFSSGITDTLGMPQPTFHFRVDNPEDEERCANMISDMIEIARRLGGFLPGAEPKYLPMGSALHICGTYRAGTDKKESVVDRHSKVWGHDNLVLGGCGVIPTGSACNPTLTAACFALAAVEQVIKEL</sequence>
<dbReference type="Proteomes" id="UP000827724">
    <property type="component" value="Unassembled WGS sequence"/>
</dbReference>
<dbReference type="InterPro" id="IPR051473">
    <property type="entry name" value="P2Ox-like"/>
</dbReference>
<dbReference type="InterPro" id="IPR036188">
    <property type="entry name" value="FAD/NAD-bd_sf"/>
</dbReference>
<dbReference type="SUPFAM" id="SSF51905">
    <property type="entry name" value="FAD/NAD(P)-binding domain"/>
    <property type="match status" value="1"/>
</dbReference>
<dbReference type="EMBL" id="JAIWOZ010000002">
    <property type="protein sequence ID" value="KAH6609091.1"/>
    <property type="molecule type" value="Genomic_DNA"/>
</dbReference>
<dbReference type="GO" id="GO:0016614">
    <property type="term" value="F:oxidoreductase activity, acting on CH-OH group of donors"/>
    <property type="evidence" value="ECO:0007669"/>
    <property type="project" value="InterPro"/>
</dbReference>
<evidence type="ECO:0000313" key="8">
    <source>
        <dbReference type="Proteomes" id="UP000827724"/>
    </source>
</evidence>
<comment type="caution">
    <text evidence="7">The sequence shown here is derived from an EMBL/GenBank/DDBJ whole genome shotgun (WGS) entry which is preliminary data.</text>
</comment>
<name>A0A9P8QPW4_9HYPO</name>
<comment type="cofactor">
    <cofactor evidence="1">
        <name>FAD</name>
        <dbReference type="ChEBI" id="CHEBI:57692"/>
    </cofactor>
</comment>
<dbReference type="PANTHER" id="PTHR42784:SF1">
    <property type="entry name" value="PYRANOSE 2-OXIDASE"/>
    <property type="match status" value="1"/>
</dbReference>
<dbReference type="Pfam" id="PF05199">
    <property type="entry name" value="GMC_oxred_C"/>
    <property type="match status" value="1"/>
</dbReference>
<dbReference type="OrthoDB" id="269227at2759"/>
<dbReference type="SUPFAM" id="SSF54373">
    <property type="entry name" value="FAD-linked reductases, C-terminal domain"/>
    <property type="match status" value="1"/>
</dbReference>
<keyword evidence="5" id="KW-0560">Oxidoreductase</keyword>
<reference evidence="7" key="1">
    <citation type="submission" date="2021-08" db="EMBL/GenBank/DDBJ databases">
        <title>Chromosome-Level Trichoderma cornu-damae using Hi-C Data.</title>
        <authorList>
            <person name="Kim C.S."/>
        </authorList>
    </citation>
    <scope>NUCLEOTIDE SEQUENCE</scope>
    <source>
        <strain evidence="7">KA19-0412C</strain>
    </source>
</reference>
<evidence type="ECO:0000256" key="2">
    <source>
        <dbReference type="ARBA" id="ARBA00010790"/>
    </source>
</evidence>
<proteinExistence type="inferred from homology"/>
<dbReference type="Gene3D" id="3.50.50.60">
    <property type="entry name" value="FAD/NAD(P)-binding domain"/>
    <property type="match status" value="2"/>
</dbReference>